<feature type="transmembrane region" description="Helical" evidence="1">
    <location>
        <begin position="22"/>
        <end position="44"/>
    </location>
</feature>
<accession>A0ABS0ICQ0</accession>
<dbReference type="RefSeq" id="WP_196280467.1">
    <property type="nucleotide sequence ID" value="NZ_JADQDQ010000001.1"/>
</dbReference>
<evidence type="ECO:0000313" key="3">
    <source>
        <dbReference type="Proteomes" id="UP000597617"/>
    </source>
</evidence>
<name>A0ABS0ICQ0_9BACT</name>
<reference evidence="2 3" key="1">
    <citation type="submission" date="2020-11" db="EMBL/GenBank/DDBJ databases">
        <authorList>
            <person name="Kim M.K."/>
        </authorList>
    </citation>
    <scope>NUCLEOTIDE SEQUENCE [LARGE SCALE GENOMIC DNA]</scope>
    <source>
        <strain evidence="2 3">BT683</strain>
    </source>
</reference>
<organism evidence="2 3">
    <name type="scientific">Hymenobacter jeongseonensis</name>
    <dbReference type="NCBI Taxonomy" id="2791027"/>
    <lineage>
        <taxon>Bacteria</taxon>
        <taxon>Pseudomonadati</taxon>
        <taxon>Bacteroidota</taxon>
        <taxon>Cytophagia</taxon>
        <taxon>Cytophagales</taxon>
        <taxon>Hymenobacteraceae</taxon>
        <taxon>Hymenobacter</taxon>
    </lineage>
</organism>
<protein>
    <submittedName>
        <fullName evidence="2">AtpZ/AtpI family protein</fullName>
    </submittedName>
</protein>
<comment type="caution">
    <text evidence="2">The sequence shown here is derived from an EMBL/GenBank/DDBJ whole genome shotgun (WGS) entry which is preliminary data.</text>
</comment>
<sequence length="82" mass="9036">MSTPSVPEPADKPTGSSRARSFAKYSGIAFQMLGIIGGFTWLGMWLDERYQSKNPWFTVGLMLVGVFLAMFQIIRSLTKGAS</sequence>
<feature type="transmembrane region" description="Helical" evidence="1">
    <location>
        <begin position="56"/>
        <end position="74"/>
    </location>
</feature>
<keyword evidence="1" id="KW-1133">Transmembrane helix</keyword>
<evidence type="ECO:0000256" key="1">
    <source>
        <dbReference type="SAM" id="Phobius"/>
    </source>
</evidence>
<keyword evidence="3" id="KW-1185">Reference proteome</keyword>
<gene>
    <name evidence="2" type="ORF">I2I05_01685</name>
</gene>
<dbReference type="InterPro" id="IPR032820">
    <property type="entry name" value="ATPase_put"/>
</dbReference>
<evidence type="ECO:0000313" key="2">
    <source>
        <dbReference type="EMBL" id="MBF9236095.1"/>
    </source>
</evidence>
<dbReference type="Proteomes" id="UP000597617">
    <property type="component" value="Unassembled WGS sequence"/>
</dbReference>
<dbReference type="EMBL" id="JADQDQ010000001">
    <property type="protein sequence ID" value="MBF9236095.1"/>
    <property type="molecule type" value="Genomic_DNA"/>
</dbReference>
<keyword evidence="1" id="KW-0472">Membrane</keyword>
<dbReference type="Pfam" id="PF09527">
    <property type="entry name" value="ATPase_gene1"/>
    <property type="match status" value="1"/>
</dbReference>
<proteinExistence type="predicted"/>
<keyword evidence="1" id="KW-0812">Transmembrane</keyword>